<name>A0AAP0ATP4_9ASPA</name>
<protein>
    <recommendedName>
        <fullName evidence="5">Longin domain-containing protein</fullName>
    </recommendedName>
</protein>
<evidence type="ECO:0000313" key="3">
    <source>
        <dbReference type="EMBL" id="KAK8914349.1"/>
    </source>
</evidence>
<evidence type="ECO:0000313" key="4">
    <source>
        <dbReference type="Proteomes" id="UP001418222"/>
    </source>
</evidence>
<reference evidence="3 4" key="1">
    <citation type="journal article" date="2022" name="Nat. Plants">
        <title>Genomes of leafy and leafless Platanthera orchids illuminate the evolution of mycoheterotrophy.</title>
        <authorList>
            <person name="Li M.H."/>
            <person name="Liu K.W."/>
            <person name="Li Z."/>
            <person name="Lu H.C."/>
            <person name="Ye Q.L."/>
            <person name="Zhang D."/>
            <person name="Wang J.Y."/>
            <person name="Li Y.F."/>
            <person name="Zhong Z.M."/>
            <person name="Liu X."/>
            <person name="Yu X."/>
            <person name="Liu D.K."/>
            <person name="Tu X.D."/>
            <person name="Liu B."/>
            <person name="Hao Y."/>
            <person name="Liao X.Y."/>
            <person name="Jiang Y.T."/>
            <person name="Sun W.H."/>
            <person name="Chen J."/>
            <person name="Chen Y.Q."/>
            <person name="Ai Y."/>
            <person name="Zhai J.W."/>
            <person name="Wu S.S."/>
            <person name="Zhou Z."/>
            <person name="Hsiao Y.Y."/>
            <person name="Wu W.L."/>
            <person name="Chen Y.Y."/>
            <person name="Lin Y.F."/>
            <person name="Hsu J.L."/>
            <person name="Li C.Y."/>
            <person name="Wang Z.W."/>
            <person name="Zhao X."/>
            <person name="Zhong W.Y."/>
            <person name="Ma X.K."/>
            <person name="Ma L."/>
            <person name="Huang J."/>
            <person name="Chen G.Z."/>
            <person name="Huang M.Z."/>
            <person name="Huang L."/>
            <person name="Peng D.H."/>
            <person name="Luo Y.B."/>
            <person name="Zou S.Q."/>
            <person name="Chen S.P."/>
            <person name="Lan S."/>
            <person name="Tsai W.C."/>
            <person name="Van de Peer Y."/>
            <person name="Liu Z.J."/>
        </authorList>
    </citation>
    <scope>NUCLEOTIDE SEQUENCE [LARGE SCALE GENOMIC DNA]</scope>
    <source>
        <strain evidence="3">Lor287</strain>
    </source>
</reference>
<accession>A0AAP0ATP4</accession>
<keyword evidence="2" id="KW-1133">Transmembrane helix</keyword>
<dbReference type="GO" id="GO:0016020">
    <property type="term" value="C:membrane"/>
    <property type="evidence" value="ECO:0007669"/>
    <property type="project" value="InterPro"/>
</dbReference>
<proteinExistence type="predicted"/>
<feature type="transmembrane region" description="Helical" evidence="2">
    <location>
        <begin position="234"/>
        <end position="255"/>
    </location>
</feature>
<dbReference type="SUPFAM" id="SSF64356">
    <property type="entry name" value="SNARE-like"/>
    <property type="match status" value="1"/>
</dbReference>
<evidence type="ECO:0008006" key="5">
    <source>
        <dbReference type="Google" id="ProtNLM"/>
    </source>
</evidence>
<sequence length="263" mass="28459">MSSESDSGTIFYASVSHATTVLADFLPPAIVPAGGGGGDLAALAATCLEASPHFHLLYTHTANRRIYAFLMSDRVLFFAIADDSLGRPAVLLFLHRLREATIHSAQRRVIAGDPLPHHCLQDELLPVIRRLVASFFTRSPSKEKKPSPSPPHALPSPLLSSTPPSSDSHLLTGDHRRKIKKERKKNPRSEEALGGSLPGNELEMSALDNAGDADLESGSSGGRKSLQRIWKQQVRLILVIDAVVCTLLFGIWLSVCKGFQCIG</sequence>
<feature type="compositionally biased region" description="Low complexity" evidence="1">
    <location>
        <begin position="155"/>
        <end position="171"/>
    </location>
</feature>
<comment type="caution">
    <text evidence="3">The sequence shown here is derived from an EMBL/GenBank/DDBJ whole genome shotgun (WGS) entry which is preliminary data.</text>
</comment>
<keyword evidence="4" id="KW-1185">Reference proteome</keyword>
<dbReference type="PANTHER" id="PTHR47461">
    <property type="entry name" value="PHYTOLONGIN PHYL1.2"/>
    <property type="match status" value="1"/>
</dbReference>
<dbReference type="PANTHER" id="PTHR47461:SF3">
    <property type="entry name" value="PHYTOLONGIN PHYL2.2"/>
    <property type="match status" value="1"/>
</dbReference>
<evidence type="ECO:0000256" key="2">
    <source>
        <dbReference type="SAM" id="Phobius"/>
    </source>
</evidence>
<keyword evidence="2" id="KW-0472">Membrane</keyword>
<keyword evidence="2" id="KW-0812">Transmembrane</keyword>
<dbReference type="AlphaFoldDB" id="A0AAP0ATP4"/>
<dbReference type="InterPro" id="IPR044783">
    <property type="entry name" value="PHYL"/>
</dbReference>
<feature type="region of interest" description="Disordered" evidence="1">
    <location>
        <begin position="139"/>
        <end position="203"/>
    </location>
</feature>
<gene>
    <name evidence="3" type="ORF">KSP39_PZI024204</name>
</gene>
<dbReference type="InterPro" id="IPR011012">
    <property type="entry name" value="Longin-like_dom_sf"/>
</dbReference>
<dbReference type="Proteomes" id="UP001418222">
    <property type="component" value="Unassembled WGS sequence"/>
</dbReference>
<evidence type="ECO:0000256" key="1">
    <source>
        <dbReference type="SAM" id="MobiDB-lite"/>
    </source>
</evidence>
<organism evidence="3 4">
    <name type="scientific">Platanthera zijinensis</name>
    <dbReference type="NCBI Taxonomy" id="2320716"/>
    <lineage>
        <taxon>Eukaryota</taxon>
        <taxon>Viridiplantae</taxon>
        <taxon>Streptophyta</taxon>
        <taxon>Embryophyta</taxon>
        <taxon>Tracheophyta</taxon>
        <taxon>Spermatophyta</taxon>
        <taxon>Magnoliopsida</taxon>
        <taxon>Liliopsida</taxon>
        <taxon>Asparagales</taxon>
        <taxon>Orchidaceae</taxon>
        <taxon>Orchidoideae</taxon>
        <taxon>Orchideae</taxon>
        <taxon>Orchidinae</taxon>
        <taxon>Platanthera</taxon>
    </lineage>
</organism>
<feature type="compositionally biased region" description="Basic residues" evidence="1">
    <location>
        <begin position="175"/>
        <end position="186"/>
    </location>
</feature>
<dbReference type="Gene3D" id="3.30.450.50">
    <property type="entry name" value="Longin domain"/>
    <property type="match status" value="1"/>
</dbReference>
<dbReference type="EMBL" id="JBBWWQ010000021">
    <property type="protein sequence ID" value="KAK8914349.1"/>
    <property type="molecule type" value="Genomic_DNA"/>
</dbReference>